<accession>A0A1Y1W183</accession>
<keyword evidence="18" id="KW-1185">Reference proteome</keyword>
<keyword evidence="9 12" id="KW-0238">DNA-binding</keyword>
<dbReference type="PROSITE" id="PS52039">
    <property type="entry name" value="TOPO_IA_2"/>
    <property type="match status" value="1"/>
</dbReference>
<dbReference type="GO" id="GO:0003677">
    <property type="term" value="F:DNA binding"/>
    <property type="evidence" value="ECO:0007669"/>
    <property type="project" value="UniProtKB-KW"/>
</dbReference>
<keyword evidence="5" id="KW-0479">Metal-binding</keyword>
<sequence length="726" mass="80675">PSPIVAILSNGSSRTRNGCSKYNKNHDFEYRINGSFTPATMTSVLGHVLELDFTGDFRKWQACNPQQLFTAPLVTSTNEKLQDTARNGEGIGSEVRATRAHFSSAMQSPRELDMQLVAARIGSALTRFQTLRLQSRFEPIKDRLVSYGPCQFPTLGFVVDQFLRVERFAPEPFWLLFLEHQKPDGPRGHACFAIYMQCVQSPTVRIVSEKWRPLPLTTVELQTCCARFLRMSPDSIMGVAEGLYNQGFISYPRTETDQFDRSMDLQGTVAKLTQFQPLAAYAQRLVNGEFRWPRQGKNNDKAHPPIHPRVYEFITRRFLACCSDNAKGQATERWSESTGDTFTPTARPRHRKLLTEGELVKIMDRNGIRHRRHKIIDREYIFKGAQGLSPSTLGVGLQELRKICLGHKHKQDVVRETLHLYQAVYTKSANEIEKLELALGRCMGVTPTSDPAWQPNNVVNADVCMCPQCPGSWRLRARQNGSWMIGCDRYPQCRRAVWVPDVVENMQVSEVACSMCVGNPRGPAKLLEIVFRQGSVPPGVPTPYQGCVRGCDELISEMFGSNSGGGGGGGGNPALPNTAGRPVSHQNQLPPPSRPRLVTQKPGPNKGRAFFKCARAADAQCDFFHWADQPTNSSDLFPVQSRLPKPKCKCGLFASLKQTSEKDAEAYMEGALIQNAAGSQCYRCQQAGHWARDCPNAEPGGEGSSRKSAGGPGAQRQRKGKGKGQR</sequence>
<dbReference type="Pfam" id="PF06839">
    <property type="entry name" value="Zn_ribbon_GRF"/>
    <property type="match status" value="1"/>
</dbReference>
<dbReference type="GO" id="GO:0008270">
    <property type="term" value="F:zinc ion binding"/>
    <property type="evidence" value="ECO:0007669"/>
    <property type="project" value="UniProtKB-KW"/>
</dbReference>
<dbReference type="GO" id="GO:0006310">
    <property type="term" value="P:DNA recombination"/>
    <property type="evidence" value="ECO:0007669"/>
    <property type="project" value="TreeGrafter"/>
</dbReference>
<dbReference type="InterPro" id="IPR000380">
    <property type="entry name" value="Topo_IA"/>
</dbReference>
<keyword evidence="10 12" id="KW-0413">Isomerase</keyword>
<dbReference type="FunFam" id="1.10.290.10:FF:000003">
    <property type="entry name" value="DNA topoisomerase"/>
    <property type="match status" value="1"/>
</dbReference>
<dbReference type="InterPro" id="IPR001878">
    <property type="entry name" value="Znf_CCHC"/>
</dbReference>
<dbReference type="Gene3D" id="4.10.60.10">
    <property type="entry name" value="Zinc finger, CCHC-type"/>
    <property type="match status" value="1"/>
</dbReference>
<evidence type="ECO:0000256" key="4">
    <source>
        <dbReference type="ARBA" id="ARBA00012891"/>
    </source>
</evidence>
<dbReference type="GO" id="GO:0031422">
    <property type="term" value="C:RecQ family helicase-topoisomerase III complex"/>
    <property type="evidence" value="ECO:0007669"/>
    <property type="project" value="TreeGrafter"/>
</dbReference>
<evidence type="ECO:0000256" key="6">
    <source>
        <dbReference type="ARBA" id="ARBA00022771"/>
    </source>
</evidence>
<dbReference type="Pfam" id="PF01131">
    <property type="entry name" value="Topoisom_bac"/>
    <property type="match status" value="1"/>
</dbReference>
<dbReference type="InterPro" id="IPR003602">
    <property type="entry name" value="Topo_IA_DNA-bd_dom"/>
</dbReference>
<proteinExistence type="inferred from homology"/>
<dbReference type="PRINTS" id="PR00417">
    <property type="entry name" value="PRTPISMRASEI"/>
</dbReference>
<evidence type="ECO:0000256" key="5">
    <source>
        <dbReference type="ARBA" id="ARBA00022723"/>
    </source>
</evidence>
<organism evidence="17 18">
    <name type="scientific">Linderina pennispora</name>
    <dbReference type="NCBI Taxonomy" id="61395"/>
    <lineage>
        <taxon>Eukaryota</taxon>
        <taxon>Fungi</taxon>
        <taxon>Fungi incertae sedis</taxon>
        <taxon>Zoopagomycota</taxon>
        <taxon>Kickxellomycotina</taxon>
        <taxon>Kickxellomycetes</taxon>
        <taxon>Kickxellales</taxon>
        <taxon>Kickxellaceae</taxon>
        <taxon>Linderina</taxon>
    </lineage>
</organism>
<feature type="domain" description="GRF-type" evidence="15">
    <location>
        <begin position="583"/>
        <end position="630"/>
    </location>
</feature>
<dbReference type="SUPFAM" id="SSF57756">
    <property type="entry name" value="Retrovirus zinc finger-like domains"/>
    <property type="match status" value="1"/>
</dbReference>
<dbReference type="Gene3D" id="2.70.20.10">
    <property type="entry name" value="Topoisomerase I, domain 3"/>
    <property type="match status" value="1"/>
</dbReference>
<dbReference type="RefSeq" id="XP_040741189.1">
    <property type="nucleotide sequence ID" value="XM_040888387.1"/>
</dbReference>
<keyword evidence="8 12" id="KW-0799">Topoisomerase</keyword>
<feature type="compositionally biased region" description="Basic residues" evidence="13">
    <location>
        <begin position="716"/>
        <end position="726"/>
    </location>
</feature>
<evidence type="ECO:0000256" key="2">
    <source>
        <dbReference type="ARBA" id="ARBA00001946"/>
    </source>
</evidence>
<dbReference type="InterPro" id="IPR023405">
    <property type="entry name" value="Topo_IA_core_domain"/>
</dbReference>
<dbReference type="GO" id="GO:0005634">
    <property type="term" value="C:nucleus"/>
    <property type="evidence" value="ECO:0007669"/>
    <property type="project" value="TreeGrafter"/>
</dbReference>
<feature type="non-terminal residue" evidence="17">
    <location>
        <position position="1"/>
    </location>
</feature>
<evidence type="ECO:0000256" key="1">
    <source>
        <dbReference type="ARBA" id="ARBA00000213"/>
    </source>
</evidence>
<dbReference type="Gene3D" id="1.10.460.10">
    <property type="entry name" value="Topoisomerase I, domain 2"/>
    <property type="match status" value="1"/>
</dbReference>
<feature type="domain" description="Topo IA-type catalytic" evidence="16">
    <location>
        <begin position="104"/>
        <end position="308"/>
    </location>
</feature>
<dbReference type="Gene3D" id="3.40.50.140">
    <property type="match status" value="1"/>
</dbReference>
<evidence type="ECO:0000256" key="9">
    <source>
        <dbReference type="ARBA" id="ARBA00023125"/>
    </source>
</evidence>
<dbReference type="InterPro" id="IPR013825">
    <property type="entry name" value="Topo_IA_cen_sub2"/>
</dbReference>
<evidence type="ECO:0000256" key="12">
    <source>
        <dbReference type="RuleBase" id="RU362092"/>
    </source>
</evidence>
<evidence type="ECO:0000256" key="7">
    <source>
        <dbReference type="ARBA" id="ARBA00022833"/>
    </source>
</evidence>
<dbReference type="Gene3D" id="1.10.290.10">
    <property type="entry name" value="Topoisomerase I, domain 4"/>
    <property type="match status" value="1"/>
</dbReference>
<evidence type="ECO:0000256" key="8">
    <source>
        <dbReference type="ARBA" id="ARBA00023029"/>
    </source>
</evidence>
<dbReference type="PANTHER" id="PTHR11390:SF21">
    <property type="entry name" value="DNA TOPOISOMERASE 3-ALPHA"/>
    <property type="match status" value="1"/>
</dbReference>
<comment type="function">
    <text evidence="12">Introduces a single-strand break via transesterification at a target site in duplex DNA. Releases the supercoiling and torsional tension of DNA introduced during the DNA replication and transcription by transiently cleaving and rejoining one strand of the DNA duplex. The scissile phosphodiester is attacked by the catalytic tyrosine of the enzyme, resulting in the formation of a DNA-(5'-phosphotyrosyl)-enzyme intermediate and the expulsion of a 3'-OH DNA strand.</text>
</comment>
<dbReference type="SMART" id="SM00343">
    <property type="entry name" value="ZnF_C2HC"/>
    <property type="match status" value="1"/>
</dbReference>
<dbReference type="AlphaFoldDB" id="A0A1Y1W183"/>
<dbReference type="EC" id="5.6.2.1" evidence="4 12"/>
<evidence type="ECO:0000259" key="14">
    <source>
        <dbReference type="PROSITE" id="PS50158"/>
    </source>
</evidence>
<dbReference type="Proteomes" id="UP000193922">
    <property type="component" value="Unassembled WGS sequence"/>
</dbReference>
<feature type="region of interest" description="Disordered" evidence="13">
    <location>
        <begin position="693"/>
        <end position="726"/>
    </location>
</feature>
<dbReference type="GeneID" id="63805035"/>
<evidence type="ECO:0000313" key="18">
    <source>
        <dbReference type="Proteomes" id="UP000193922"/>
    </source>
</evidence>
<reference evidence="17 18" key="1">
    <citation type="submission" date="2016-07" db="EMBL/GenBank/DDBJ databases">
        <title>Pervasive Adenine N6-methylation of Active Genes in Fungi.</title>
        <authorList>
            <consortium name="DOE Joint Genome Institute"/>
            <person name="Mondo S.J."/>
            <person name="Dannebaum R.O."/>
            <person name="Kuo R.C."/>
            <person name="Labutti K."/>
            <person name="Haridas S."/>
            <person name="Kuo A."/>
            <person name="Salamov A."/>
            <person name="Ahrendt S.R."/>
            <person name="Lipzen A."/>
            <person name="Sullivan W."/>
            <person name="Andreopoulos W.B."/>
            <person name="Clum A."/>
            <person name="Lindquist E."/>
            <person name="Daum C."/>
            <person name="Ramamoorthy G.K."/>
            <person name="Gryganskyi A."/>
            <person name="Culley D."/>
            <person name="Magnuson J.K."/>
            <person name="James T.Y."/>
            <person name="O'Malley M.A."/>
            <person name="Stajich J.E."/>
            <person name="Spatafora J.W."/>
            <person name="Visel A."/>
            <person name="Grigoriev I.V."/>
        </authorList>
    </citation>
    <scope>NUCLEOTIDE SEQUENCE [LARGE SCALE GENOMIC DNA]</scope>
    <source>
        <strain evidence="17 18">ATCC 12442</strain>
    </source>
</reference>
<dbReference type="InterPro" id="IPR013824">
    <property type="entry name" value="Topo_IA_cen_sub1"/>
</dbReference>
<feature type="compositionally biased region" description="Gly residues" evidence="13">
    <location>
        <begin position="562"/>
        <end position="572"/>
    </location>
</feature>
<protein>
    <recommendedName>
        <fullName evidence="4 12">DNA topoisomerase</fullName>
        <ecNumber evidence="4 12">5.6.2.1</ecNumber>
    </recommendedName>
</protein>
<dbReference type="GO" id="GO:0003917">
    <property type="term" value="F:DNA topoisomerase type I (single strand cut, ATP-independent) activity"/>
    <property type="evidence" value="ECO:0007669"/>
    <property type="project" value="UniProtKB-EC"/>
</dbReference>
<dbReference type="InterPro" id="IPR013497">
    <property type="entry name" value="Topo_IA_cen"/>
</dbReference>
<keyword evidence="6 11" id="KW-0863">Zinc-finger</keyword>
<feature type="domain" description="CCHC-type" evidence="14">
    <location>
        <begin position="681"/>
        <end position="696"/>
    </location>
</feature>
<dbReference type="GO" id="GO:0006281">
    <property type="term" value="P:DNA repair"/>
    <property type="evidence" value="ECO:0007669"/>
    <property type="project" value="TreeGrafter"/>
</dbReference>
<dbReference type="GO" id="GO:0006265">
    <property type="term" value="P:DNA topological change"/>
    <property type="evidence" value="ECO:0007669"/>
    <property type="project" value="InterPro"/>
</dbReference>
<evidence type="ECO:0000256" key="11">
    <source>
        <dbReference type="PROSITE-ProRule" id="PRU00047"/>
    </source>
</evidence>
<comment type="catalytic activity">
    <reaction evidence="1 12">
        <text>ATP-independent breakage of single-stranded DNA, followed by passage and rejoining.</text>
        <dbReference type="EC" id="5.6.2.1"/>
    </reaction>
</comment>
<dbReference type="SMART" id="SM00436">
    <property type="entry name" value="TOP1Bc"/>
    <property type="match status" value="1"/>
</dbReference>
<evidence type="ECO:0000313" key="17">
    <source>
        <dbReference type="EMBL" id="ORX67267.1"/>
    </source>
</evidence>
<dbReference type="PROSITE" id="PS50158">
    <property type="entry name" value="ZF_CCHC"/>
    <property type="match status" value="1"/>
</dbReference>
<evidence type="ECO:0000259" key="16">
    <source>
        <dbReference type="PROSITE" id="PS52039"/>
    </source>
</evidence>
<dbReference type="SMART" id="SM00437">
    <property type="entry name" value="TOP1Ac"/>
    <property type="match status" value="1"/>
</dbReference>
<gene>
    <name evidence="17" type="ORF">DL89DRAFT_269697</name>
</gene>
<dbReference type="EMBL" id="MCFD01000013">
    <property type="protein sequence ID" value="ORX67267.1"/>
    <property type="molecule type" value="Genomic_DNA"/>
</dbReference>
<evidence type="ECO:0000256" key="13">
    <source>
        <dbReference type="SAM" id="MobiDB-lite"/>
    </source>
</evidence>
<dbReference type="InterPro" id="IPR036875">
    <property type="entry name" value="Znf_CCHC_sf"/>
</dbReference>
<comment type="caution">
    <text evidence="17">The sequence shown here is derived from an EMBL/GenBank/DDBJ whole genome shotgun (WGS) entry which is preliminary data.</text>
</comment>
<dbReference type="InterPro" id="IPR010666">
    <property type="entry name" value="Znf_GRF"/>
</dbReference>
<dbReference type="PANTHER" id="PTHR11390">
    <property type="entry name" value="PROKARYOTIC DNA TOPOISOMERASE"/>
    <property type="match status" value="1"/>
</dbReference>
<dbReference type="OrthoDB" id="430051at2759"/>
<keyword evidence="7" id="KW-0862">Zinc</keyword>
<dbReference type="Pfam" id="PF00098">
    <property type="entry name" value="zf-CCHC"/>
    <property type="match status" value="1"/>
</dbReference>
<evidence type="ECO:0000259" key="15">
    <source>
        <dbReference type="PROSITE" id="PS51999"/>
    </source>
</evidence>
<dbReference type="SUPFAM" id="SSF56712">
    <property type="entry name" value="Prokaryotic type I DNA topoisomerase"/>
    <property type="match status" value="1"/>
</dbReference>
<comment type="cofactor">
    <cofactor evidence="2">
        <name>Mg(2+)</name>
        <dbReference type="ChEBI" id="CHEBI:18420"/>
    </cofactor>
</comment>
<comment type="similarity">
    <text evidence="3 12">Belongs to the type IA topoisomerase family.</text>
</comment>
<dbReference type="PROSITE" id="PS51999">
    <property type="entry name" value="ZF_GRF"/>
    <property type="match status" value="1"/>
</dbReference>
<dbReference type="InterPro" id="IPR013826">
    <property type="entry name" value="Topo_IA_cen_sub3"/>
</dbReference>
<evidence type="ECO:0000256" key="10">
    <source>
        <dbReference type="ARBA" id="ARBA00023235"/>
    </source>
</evidence>
<evidence type="ECO:0000256" key="3">
    <source>
        <dbReference type="ARBA" id="ARBA00009446"/>
    </source>
</evidence>
<name>A0A1Y1W183_9FUNG</name>
<feature type="region of interest" description="Disordered" evidence="13">
    <location>
        <begin position="562"/>
        <end position="602"/>
    </location>
</feature>
<dbReference type="InterPro" id="IPR003601">
    <property type="entry name" value="Topo_IA_2"/>
</dbReference>
<dbReference type="STRING" id="61395.A0A1Y1W183"/>